<protein>
    <recommendedName>
        <fullName evidence="4">Core-binding (CB) domain-containing protein</fullName>
    </recommendedName>
</protein>
<keyword evidence="3" id="KW-1185">Reference proteome</keyword>
<proteinExistence type="predicted"/>
<evidence type="ECO:0000313" key="3">
    <source>
        <dbReference type="Proteomes" id="UP000256253"/>
    </source>
</evidence>
<name>A0A3D9UTN8_9MICO</name>
<evidence type="ECO:0008006" key="4">
    <source>
        <dbReference type="Google" id="ProtNLM"/>
    </source>
</evidence>
<evidence type="ECO:0000256" key="1">
    <source>
        <dbReference type="SAM" id="MobiDB-lite"/>
    </source>
</evidence>
<dbReference type="EMBL" id="QTUA01000001">
    <property type="protein sequence ID" value="REF31340.1"/>
    <property type="molecule type" value="Genomic_DNA"/>
</dbReference>
<dbReference type="OrthoDB" id="5189562at2"/>
<evidence type="ECO:0000313" key="2">
    <source>
        <dbReference type="EMBL" id="REF31340.1"/>
    </source>
</evidence>
<gene>
    <name evidence="2" type="ORF">DFJ65_2400</name>
</gene>
<reference evidence="2 3" key="1">
    <citation type="submission" date="2018-08" db="EMBL/GenBank/DDBJ databases">
        <title>Sequencing the genomes of 1000 actinobacteria strains.</title>
        <authorList>
            <person name="Klenk H.-P."/>
        </authorList>
    </citation>
    <scope>NUCLEOTIDE SEQUENCE [LARGE SCALE GENOMIC DNA]</scope>
    <source>
        <strain evidence="2 3">DSM 22967</strain>
    </source>
</reference>
<feature type="compositionally biased region" description="Polar residues" evidence="1">
    <location>
        <begin position="115"/>
        <end position="131"/>
    </location>
</feature>
<dbReference type="AlphaFoldDB" id="A0A3D9UTN8"/>
<feature type="region of interest" description="Disordered" evidence="1">
    <location>
        <begin position="106"/>
        <end position="141"/>
    </location>
</feature>
<dbReference type="RefSeq" id="WP_147301384.1">
    <property type="nucleotide sequence ID" value="NZ_QTUA01000001.1"/>
</dbReference>
<organism evidence="2 3">
    <name type="scientific">Calidifontibacter indicus</name>
    <dbReference type="NCBI Taxonomy" id="419650"/>
    <lineage>
        <taxon>Bacteria</taxon>
        <taxon>Bacillati</taxon>
        <taxon>Actinomycetota</taxon>
        <taxon>Actinomycetes</taxon>
        <taxon>Micrococcales</taxon>
        <taxon>Dermacoccaceae</taxon>
        <taxon>Calidifontibacter</taxon>
    </lineage>
</organism>
<comment type="caution">
    <text evidence="2">The sequence shown here is derived from an EMBL/GenBank/DDBJ whole genome shotgun (WGS) entry which is preliminary data.</text>
</comment>
<sequence>MVDEARIEALSETAAHFVQFLDWAEAAGELPSSTIQNWRNASVKVLQIEDDWPHINVVKFDLDGHLSRFDVLKRGNYTSGSMAAYKARTRNAIETYRKWLADPNSADWKKRSGAGRSSQSDEVGLSDTTEGNAPGVGSSISDVDRGFVPDRITMIEYPLPLRAGVQARLWLPEDLDEVEAKRIGRFVDSLVFNN</sequence>
<dbReference type="Proteomes" id="UP000256253">
    <property type="component" value="Unassembled WGS sequence"/>
</dbReference>
<accession>A0A3D9UTN8</accession>